<keyword evidence="9" id="KW-0809">Transit peptide</keyword>
<dbReference type="AlphaFoldDB" id="A0A8X7ZHJ5"/>
<dbReference type="PROSITE" id="PS00761">
    <property type="entry name" value="SPASE_I_3"/>
    <property type="match status" value="1"/>
</dbReference>
<gene>
    <name evidence="14" type="ORF">POTOM_025691</name>
</gene>
<dbReference type="CDD" id="cd06530">
    <property type="entry name" value="S26_SPase_I"/>
    <property type="match status" value="1"/>
</dbReference>
<evidence type="ECO:0000256" key="4">
    <source>
        <dbReference type="ARBA" id="ARBA00009370"/>
    </source>
</evidence>
<dbReference type="InterPro" id="IPR019533">
    <property type="entry name" value="Peptidase_S26"/>
</dbReference>
<comment type="catalytic activity">
    <reaction evidence="1">
        <text>Cleavage of hydrophobic, N-terminal signal or leader sequences from secreted and periplasmic proteins.</text>
        <dbReference type="EC" id="3.4.21.89"/>
    </reaction>
</comment>
<evidence type="ECO:0000256" key="5">
    <source>
        <dbReference type="ARBA" id="ARBA00013208"/>
    </source>
</evidence>
<dbReference type="Proteomes" id="UP000886885">
    <property type="component" value="Chromosome 6D"/>
</dbReference>
<dbReference type="GO" id="GO:0004252">
    <property type="term" value="F:serine-type endopeptidase activity"/>
    <property type="evidence" value="ECO:0007669"/>
    <property type="project" value="InterPro"/>
</dbReference>
<feature type="compositionally biased region" description="Gly residues" evidence="12">
    <location>
        <begin position="96"/>
        <end position="107"/>
    </location>
</feature>
<dbReference type="EC" id="3.4.21.89" evidence="5"/>
<name>A0A8X7ZHJ5_POPTO</name>
<evidence type="ECO:0000259" key="13">
    <source>
        <dbReference type="Pfam" id="PF10502"/>
    </source>
</evidence>
<dbReference type="Pfam" id="PF10502">
    <property type="entry name" value="Peptidase_S26"/>
    <property type="match status" value="1"/>
</dbReference>
<dbReference type="OrthoDB" id="308440at2759"/>
<organism evidence="14 15">
    <name type="scientific">Populus tomentosa</name>
    <name type="common">Chinese white poplar</name>
    <dbReference type="NCBI Taxonomy" id="118781"/>
    <lineage>
        <taxon>Eukaryota</taxon>
        <taxon>Viridiplantae</taxon>
        <taxon>Streptophyta</taxon>
        <taxon>Embryophyta</taxon>
        <taxon>Tracheophyta</taxon>
        <taxon>Spermatophyta</taxon>
        <taxon>Magnoliopsida</taxon>
        <taxon>eudicotyledons</taxon>
        <taxon>Gunneridae</taxon>
        <taxon>Pentapetalae</taxon>
        <taxon>rosids</taxon>
        <taxon>fabids</taxon>
        <taxon>Malpighiales</taxon>
        <taxon>Salicaceae</taxon>
        <taxon>Saliceae</taxon>
        <taxon>Populus</taxon>
    </lineage>
</organism>
<feature type="active site" evidence="11">
    <location>
        <position position="251"/>
    </location>
</feature>
<sequence>MMISLQILSPLPSSHLINPYPLSLQCSKNPNFYPKSFSKTPYLVKSTHTHFLSFPKNSNLKLKTSLRLKLSVQFQRLICYGVKDSDEETKAVVDSGGDGGGGGGGGGDDGDGDGEMEKKDGILPEWLNFTTDDAKTVFAAVAVSLAFRSFVAEPRFIPSLSMYPTFDVGDRVFSEKELIAFVCATIRMSFLHVTFSEWRNNFSPESEKDAGHMMPEVSYYFRKPCVNDIVIFKSPPVLQEVGYTDDDVFIKRIVAKEGDTVEVHEGKLIVNGVVRSEKFILEPPSYELTAIHVPENSVFVMGDNRNNSYDSHVWGPLPAKNIIGRSIFRYWPPYRIGRTVLETGCAVDKQDSTSSSK</sequence>
<dbReference type="GO" id="GO:0009003">
    <property type="term" value="F:signal peptidase activity"/>
    <property type="evidence" value="ECO:0007669"/>
    <property type="project" value="UniProtKB-EC"/>
</dbReference>
<evidence type="ECO:0000256" key="12">
    <source>
        <dbReference type="SAM" id="MobiDB-lite"/>
    </source>
</evidence>
<evidence type="ECO:0000256" key="11">
    <source>
        <dbReference type="PIRSR" id="PIRSR600223-1"/>
    </source>
</evidence>
<comment type="subcellular location">
    <subcellularLocation>
        <location evidence="3">Membrane</location>
    </subcellularLocation>
    <subcellularLocation>
        <location evidence="2">Plastid</location>
        <location evidence="2">Chloroplast</location>
    </subcellularLocation>
</comment>
<evidence type="ECO:0000256" key="3">
    <source>
        <dbReference type="ARBA" id="ARBA00004370"/>
    </source>
</evidence>
<keyword evidence="7" id="KW-0934">Plastid</keyword>
<dbReference type="GO" id="GO:0006465">
    <property type="term" value="P:signal peptide processing"/>
    <property type="evidence" value="ECO:0007669"/>
    <property type="project" value="InterPro"/>
</dbReference>
<dbReference type="FunFam" id="2.10.109.10:FF:000012">
    <property type="entry name" value="Peptidase/ serine-type peptidase"/>
    <property type="match status" value="1"/>
</dbReference>
<dbReference type="PROSITE" id="PS00501">
    <property type="entry name" value="SPASE_I_1"/>
    <property type="match status" value="1"/>
</dbReference>
<accession>A0A8X7ZHJ5</accession>
<feature type="domain" description="Peptidase S26" evidence="13">
    <location>
        <begin position="134"/>
        <end position="331"/>
    </location>
</feature>
<evidence type="ECO:0000313" key="15">
    <source>
        <dbReference type="Proteomes" id="UP000886885"/>
    </source>
</evidence>
<dbReference type="GO" id="GO:0009535">
    <property type="term" value="C:chloroplast thylakoid membrane"/>
    <property type="evidence" value="ECO:0007669"/>
    <property type="project" value="TreeGrafter"/>
</dbReference>
<comment type="caution">
    <text evidence="14">The sequence shown here is derived from an EMBL/GenBank/DDBJ whole genome shotgun (WGS) entry which is preliminary data.</text>
</comment>
<evidence type="ECO:0000256" key="9">
    <source>
        <dbReference type="ARBA" id="ARBA00022946"/>
    </source>
</evidence>
<feature type="region of interest" description="Disordered" evidence="12">
    <location>
        <begin position="90"/>
        <end position="117"/>
    </location>
</feature>
<evidence type="ECO:0000256" key="8">
    <source>
        <dbReference type="ARBA" id="ARBA00022801"/>
    </source>
</evidence>
<keyword evidence="8" id="KW-0378">Hydrolase</keyword>
<protein>
    <recommendedName>
        <fullName evidence="5">signal peptidase I</fullName>
        <ecNumber evidence="5">3.4.21.89</ecNumber>
    </recommendedName>
</protein>
<evidence type="ECO:0000256" key="6">
    <source>
        <dbReference type="ARBA" id="ARBA00022528"/>
    </source>
</evidence>
<keyword evidence="6" id="KW-0150">Chloroplast</keyword>
<keyword evidence="15" id="KW-1185">Reference proteome</keyword>
<dbReference type="PANTHER" id="PTHR43390">
    <property type="entry name" value="SIGNAL PEPTIDASE I"/>
    <property type="match status" value="1"/>
</dbReference>
<dbReference type="NCBIfam" id="TIGR02227">
    <property type="entry name" value="sigpep_I_bact"/>
    <property type="match status" value="1"/>
</dbReference>
<evidence type="ECO:0000256" key="10">
    <source>
        <dbReference type="ARBA" id="ARBA00023136"/>
    </source>
</evidence>
<dbReference type="InterPro" id="IPR000223">
    <property type="entry name" value="Pept_S26A_signal_pept_1"/>
</dbReference>
<evidence type="ECO:0000256" key="1">
    <source>
        <dbReference type="ARBA" id="ARBA00000677"/>
    </source>
</evidence>
<evidence type="ECO:0000313" key="14">
    <source>
        <dbReference type="EMBL" id="KAG6770024.1"/>
    </source>
</evidence>
<dbReference type="InterPro" id="IPR019758">
    <property type="entry name" value="Pept_S26A_signal_pept_1_CS"/>
</dbReference>
<dbReference type="PANTHER" id="PTHR43390:SF1">
    <property type="entry name" value="CHLOROPLAST PROCESSING PEPTIDASE"/>
    <property type="match status" value="1"/>
</dbReference>
<keyword evidence="10" id="KW-0472">Membrane</keyword>
<proteinExistence type="inferred from homology"/>
<feature type="active site" evidence="11">
    <location>
        <position position="161"/>
    </location>
</feature>
<comment type="similarity">
    <text evidence="4">Belongs to the peptidase S26 family.</text>
</comment>
<evidence type="ECO:0000256" key="7">
    <source>
        <dbReference type="ARBA" id="ARBA00022640"/>
    </source>
</evidence>
<evidence type="ECO:0000256" key="2">
    <source>
        <dbReference type="ARBA" id="ARBA00004229"/>
    </source>
</evidence>
<dbReference type="EMBL" id="JAAWWB010000012">
    <property type="protein sequence ID" value="KAG6770024.1"/>
    <property type="molecule type" value="Genomic_DNA"/>
</dbReference>
<dbReference type="GO" id="GO:0010027">
    <property type="term" value="P:thylakoid membrane organization"/>
    <property type="evidence" value="ECO:0007669"/>
    <property type="project" value="TreeGrafter"/>
</dbReference>
<dbReference type="InterPro" id="IPR019756">
    <property type="entry name" value="Pept_S26A_signal_pept_1_Ser-AS"/>
</dbReference>
<reference evidence="14" key="1">
    <citation type="journal article" date="2020" name="bioRxiv">
        <title>Hybrid origin of Populus tomentosa Carr. identified through genome sequencing and phylogenomic analysis.</title>
        <authorList>
            <person name="An X."/>
            <person name="Gao K."/>
            <person name="Chen Z."/>
            <person name="Li J."/>
            <person name="Yang X."/>
            <person name="Yang X."/>
            <person name="Zhou J."/>
            <person name="Guo T."/>
            <person name="Zhao T."/>
            <person name="Huang S."/>
            <person name="Miao D."/>
            <person name="Khan W.U."/>
            <person name="Rao P."/>
            <person name="Ye M."/>
            <person name="Lei B."/>
            <person name="Liao W."/>
            <person name="Wang J."/>
            <person name="Ji L."/>
            <person name="Li Y."/>
            <person name="Guo B."/>
            <person name="Mustafa N.S."/>
            <person name="Li S."/>
            <person name="Yun Q."/>
            <person name="Keller S.R."/>
            <person name="Mao J."/>
            <person name="Zhang R."/>
            <person name="Strauss S.H."/>
        </authorList>
    </citation>
    <scope>NUCLEOTIDE SEQUENCE</scope>
    <source>
        <strain evidence="14">GM15</strain>
        <tissue evidence="14">Leaf</tissue>
    </source>
</reference>